<name>K7SMY3_ACIA4</name>
<accession>K7SMY3</accession>
<dbReference type="GO" id="GO:0005737">
    <property type="term" value="C:cytoplasm"/>
    <property type="evidence" value="ECO:0007669"/>
    <property type="project" value="TreeGrafter"/>
</dbReference>
<dbReference type="AlphaFoldDB" id="K7SMY3"/>
<reference evidence="2 3" key="1">
    <citation type="journal article" date="2012" name="BMC Genomics">
        <title>The genome sequence of Propionibacterium acidipropionici provides insights into its biotechnological and industrial potential.</title>
        <authorList>
            <person name="Parizzi L.P."/>
            <person name="Grassi M.C."/>
            <person name="Llerena L.A."/>
            <person name="Carazzolle M.F."/>
            <person name="Queiroz V.L."/>
            <person name="Lunardi I."/>
            <person name="Zeidler A.F."/>
            <person name="Teixeira P.J."/>
            <person name="Mieczkowski P."/>
            <person name="Rincones J."/>
            <person name="Pereira G.A."/>
        </authorList>
    </citation>
    <scope>NUCLEOTIDE SEQUENCE [LARGE SCALE GENOMIC DNA]</scope>
    <source>
        <strain evidence="3">ATCC 4875 / DSM 20272 / JCM 6432 / NBRC 12425 / NCIMB 8070</strain>
    </source>
</reference>
<dbReference type="InterPro" id="IPR029033">
    <property type="entry name" value="His_PPase_superfam"/>
</dbReference>
<evidence type="ECO:0000313" key="3">
    <source>
        <dbReference type="Proteomes" id="UP000000214"/>
    </source>
</evidence>
<sequence>MVPGGRRSAATSFANHVDNHKERDMSRTTTVHLLRHGEVDNPTGVLYGRMDGFHLTPLGRQMAARAAEYFAQVPLSVLVSSPLERARETIAPVAALHPDVEVRLVEDVIEATNAFEGQVFGRDNKALKDPHNWRLVLNPLRPSWGEPYKAIAARMTRAVLRAADEAGPGGQALIVSHQLPIWIARCAAEGRRLPHDPRSRQCSLASVTSIGVLDGRIVRVDYAEPAIDLVPSKDRRANISAGSGDASGVGAGAAH</sequence>
<protein>
    <submittedName>
        <fullName evidence="2">Phosphoglycerate mutase family protein</fullName>
    </submittedName>
</protein>
<proteinExistence type="predicted"/>
<evidence type="ECO:0000256" key="1">
    <source>
        <dbReference type="SAM" id="MobiDB-lite"/>
    </source>
</evidence>
<dbReference type="HOGENOM" id="CLU_033323_5_1_11"/>
<dbReference type="Proteomes" id="UP000000214">
    <property type="component" value="Chromosome"/>
</dbReference>
<dbReference type="Gene3D" id="3.40.50.1240">
    <property type="entry name" value="Phosphoglycerate mutase-like"/>
    <property type="match status" value="1"/>
</dbReference>
<dbReference type="GO" id="GO:0016791">
    <property type="term" value="F:phosphatase activity"/>
    <property type="evidence" value="ECO:0007669"/>
    <property type="project" value="TreeGrafter"/>
</dbReference>
<feature type="region of interest" description="Disordered" evidence="1">
    <location>
        <begin position="1"/>
        <end position="26"/>
    </location>
</feature>
<feature type="compositionally biased region" description="Basic and acidic residues" evidence="1">
    <location>
        <begin position="17"/>
        <end position="26"/>
    </location>
</feature>
<dbReference type="PANTHER" id="PTHR48100">
    <property type="entry name" value="BROAD-SPECIFICITY PHOSPHATASE YOR283W-RELATED"/>
    <property type="match status" value="1"/>
</dbReference>
<dbReference type="EMBL" id="CP003493">
    <property type="protein sequence ID" value="AFV90565.1"/>
    <property type="molecule type" value="Genomic_DNA"/>
</dbReference>
<gene>
    <name evidence="2" type="ordered locus">PACID_27980</name>
</gene>
<evidence type="ECO:0000313" key="2">
    <source>
        <dbReference type="EMBL" id="AFV90565.1"/>
    </source>
</evidence>
<dbReference type="STRING" id="1171373.PACID_27980"/>
<dbReference type="Pfam" id="PF00300">
    <property type="entry name" value="His_Phos_1"/>
    <property type="match status" value="1"/>
</dbReference>
<dbReference type="KEGG" id="pbo:PACID_27980"/>
<dbReference type="InterPro" id="IPR050275">
    <property type="entry name" value="PGM_Phosphatase"/>
</dbReference>
<dbReference type="InterPro" id="IPR013078">
    <property type="entry name" value="His_Pase_superF_clade-1"/>
</dbReference>
<dbReference type="PATRIC" id="fig|1171373.8.peg.2749"/>
<organism evidence="2 3">
    <name type="scientific">Acidipropionibacterium acidipropionici (strain ATCC 4875 / DSM 20272 / JCM 6432 / NBRC 12425 / NCIMB 8070 / 4)</name>
    <name type="common">Propionibacterium acidipropionici</name>
    <dbReference type="NCBI Taxonomy" id="1171373"/>
    <lineage>
        <taxon>Bacteria</taxon>
        <taxon>Bacillati</taxon>
        <taxon>Actinomycetota</taxon>
        <taxon>Actinomycetes</taxon>
        <taxon>Propionibacteriales</taxon>
        <taxon>Propionibacteriaceae</taxon>
        <taxon>Acidipropionibacterium</taxon>
    </lineage>
</organism>
<dbReference type="SMART" id="SM00855">
    <property type="entry name" value="PGAM"/>
    <property type="match status" value="1"/>
</dbReference>
<dbReference type="SUPFAM" id="SSF53254">
    <property type="entry name" value="Phosphoglycerate mutase-like"/>
    <property type="match status" value="1"/>
</dbReference>
<dbReference type="PANTHER" id="PTHR48100:SF51">
    <property type="entry name" value="PHOSPHOGLYCERATE MUTASE"/>
    <property type="match status" value="1"/>
</dbReference>
<dbReference type="CDD" id="cd07067">
    <property type="entry name" value="HP_PGM_like"/>
    <property type="match status" value="1"/>
</dbReference>
<dbReference type="eggNOG" id="COG0406">
    <property type="taxonomic scope" value="Bacteria"/>
</dbReference>